<evidence type="ECO:0000313" key="2">
    <source>
        <dbReference type="Proteomes" id="UP000593565"/>
    </source>
</evidence>
<gene>
    <name evidence="1" type="ORF">AMELA_G00219700</name>
</gene>
<dbReference type="EMBL" id="JAAGNN010000019">
    <property type="protein sequence ID" value="KAF4076827.1"/>
    <property type="molecule type" value="Genomic_DNA"/>
</dbReference>
<protein>
    <submittedName>
        <fullName evidence="1">Uncharacterized protein</fullName>
    </submittedName>
</protein>
<accession>A0A7J6A4F4</accession>
<name>A0A7J6A4F4_AMEME</name>
<dbReference type="AlphaFoldDB" id="A0A7J6A4F4"/>
<sequence length="84" mass="9467">MNAAKFGLIRKGSDSSASLLLNENLPRAYFKDVEWLINGEIKGALVQSFIRIADLSRINMVKSASSFIINDNILEKHKSRLFLQ</sequence>
<dbReference type="Proteomes" id="UP000593565">
    <property type="component" value="Unassembled WGS sequence"/>
</dbReference>
<reference evidence="1 2" key="1">
    <citation type="submission" date="2020-02" db="EMBL/GenBank/DDBJ databases">
        <title>A chromosome-scale genome assembly of the black bullhead catfish (Ameiurus melas).</title>
        <authorList>
            <person name="Wen M."/>
            <person name="Zham M."/>
            <person name="Cabau C."/>
            <person name="Klopp C."/>
            <person name="Donnadieu C."/>
            <person name="Roques C."/>
            <person name="Bouchez O."/>
            <person name="Lampietro C."/>
            <person name="Jouanno E."/>
            <person name="Herpin A."/>
            <person name="Louis A."/>
            <person name="Berthelot C."/>
            <person name="Parey E."/>
            <person name="Roest-Crollius H."/>
            <person name="Braasch I."/>
            <person name="Postlethwait J."/>
            <person name="Robinson-Rechavi M."/>
            <person name="Echchiki A."/>
            <person name="Begum T."/>
            <person name="Montfort J."/>
            <person name="Schartl M."/>
            <person name="Bobe J."/>
            <person name="Guiguen Y."/>
        </authorList>
    </citation>
    <scope>NUCLEOTIDE SEQUENCE [LARGE SCALE GENOMIC DNA]</scope>
    <source>
        <strain evidence="1">M_S1</strain>
        <tissue evidence="1">Blood</tissue>
    </source>
</reference>
<evidence type="ECO:0000313" key="1">
    <source>
        <dbReference type="EMBL" id="KAF4076827.1"/>
    </source>
</evidence>
<comment type="caution">
    <text evidence="1">The sequence shown here is derived from an EMBL/GenBank/DDBJ whole genome shotgun (WGS) entry which is preliminary data.</text>
</comment>
<keyword evidence="2" id="KW-1185">Reference proteome</keyword>
<proteinExistence type="predicted"/>
<organism evidence="1 2">
    <name type="scientific">Ameiurus melas</name>
    <name type="common">Black bullhead</name>
    <name type="synonym">Silurus melas</name>
    <dbReference type="NCBI Taxonomy" id="219545"/>
    <lineage>
        <taxon>Eukaryota</taxon>
        <taxon>Metazoa</taxon>
        <taxon>Chordata</taxon>
        <taxon>Craniata</taxon>
        <taxon>Vertebrata</taxon>
        <taxon>Euteleostomi</taxon>
        <taxon>Actinopterygii</taxon>
        <taxon>Neopterygii</taxon>
        <taxon>Teleostei</taxon>
        <taxon>Ostariophysi</taxon>
        <taxon>Siluriformes</taxon>
        <taxon>Ictaluridae</taxon>
        <taxon>Ameiurus</taxon>
    </lineage>
</organism>